<proteinExistence type="predicted"/>
<keyword evidence="3" id="KW-1185">Reference proteome</keyword>
<gene>
    <name evidence="2" type="ORF">SVUK_LOCUS1946</name>
</gene>
<evidence type="ECO:0000256" key="1">
    <source>
        <dbReference type="SAM" id="Coils"/>
    </source>
</evidence>
<dbReference type="EMBL" id="UYYB01004130">
    <property type="protein sequence ID" value="VDM66948.1"/>
    <property type="molecule type" value="Genomic_DNA"/>
</dbReference>
<evidence type="ECO:0000313" key="3">
    <source>
        <dbReference type="Proteomes" id="UP000270094"/>
    </source>
</evidence>
<dbReference type="OrthoDB" id="5858693at2759"/>
<protein>
    <submittedName>
        <fullName evidence="2">Uncharacterized protein</fullName>
    </submittedName>
</protein>
<reference evidence="2 3" key="1">
    <citation type="submission" date="2018-11" db="EMBL/GenBank/DDBJ databases">
        <authorList>
            <consortium name="Pathogen Informatics"/>
        </authorList>
    </citation>
    <scope>NUCLEOTIDE SEQUENCE [LARGE SCALE GENOMIC DNA]</scope>
</reference>
<evidence type="ECO:0000313" key="2">
    <source>
        <dbReference type="EMBL" id="VDM66948.1"/>
    </source>
</evidence>
<sequence length="211" mass="24256">MHSQLISLFIKEESRNEANALVASTQQKIANALAAVEVLQVEKERLEKELDETREKVGEKPVTSIVQLRNRVKELEFDLSREQRSSNALQMALDFQKTRNEQLQKEIDESNNAKKLAVSSLSSKIKDSMRETAELRVKCQSLLDDRERVESELGSELQLVNQRCTHLRTHCDRLSNELTKLRKECKVAECRLSTLIEENAVLRRKVSLVII</sequence>
<name>A0A3P7KEQ4_STRVU</name>
<keyword evidence="1" id="KW-0175">Coiled coil</keyword>
<dbReference type="Proteomes" id="UP000270094">
    <property type="component" value="Unassembled WGS sequence"/>
</dbReference>
<organism evidence="2 3">
    <name type="scientific">Strongylus vulgaris</name>
    <name type="common">Blood worm</name>
    <dbReference type="NCBI Taxonomy" id="40348"/>
    <lineage>
        <taxon>Eukaryota</taxon>
        <taxon>Metazoa</taxon>
        <taxon>Ecdysozoa</taxon>
        <taxon>Nematoda</taxon>
        <taxon>Chromadorea</taxon>
        <taxon>Rhabditida</taxon>
        <taxon>Rhabditina</taxon>
        <taxon>Rhabditomorpha</taxon>
        <taxon>Strongyloidea</taxon>
        <taxon>Strongylidae</taxon>
        <taxon>Strongylus</taxon>
    </lineage>
</organism>
<dbReference type="AlphaFoldDB" id="A0A3P7KEQ4"/>
<accession>A0A3P7KEQ4</accession>
<feature type="coiled-coil region" evidence="1">
    <location>
        <begin position="164"/>
        <end position="198"/>
    </location>
</feature>
<feature type="coiled-coil region" evidence="1">
    <location>
        <begin position="22"/>
        <end position="120"/>
    </location>
</feature>